<dbReference type="GO" id="GO:0000727">
    <property type="term" value="P:double-strand break repair via break-induced replication"/>
    <property type="evidence" value="ECO:0007669"/>
    <property type="project" value="TreeGrafter"/>
</dbReference>
<name>A0A165DGX7_EXIGL</name>
<dbReference type="GO" id="GO:0006261">
    <property type="term" value="P:DNA-templated DNA replication"/>
    <property type="evidence" value="ECO:0007669"/>
    <property type="project" value="InterPro"/>
</dbReference>
<evidence type="ECO:0000259" key="8">
    <source>
        <dbReference type="Pfam" id="PF16922"/>
    </source>
</evidence>
<gene>
    <name evidence="9" type="ORF">EXIGLDRAFT_727148</name>
</gene>
<dbReference type="Gene3D" id="1.20.58.1030">
    <property type="match status" value="1"/>
</dbReference>
<evidence type="ECO:0000256" key="2">
    <source>
        <dbReference type="ARBA" id="ARBA00008187"/>
    </source>
</evidence>
<dbReference type="CDD" id="cd21692">
    <property type="entry name" value="GINS_B_Sld5"/>
    <property type="match status" value="1"/>
</dbReference>
<sequence length="213" mass="24611">MFDDSEDGDGDRNIVLKLMRLWQDERHAPDLLLFQGDVVERALQLLSDQGDLVTRLQTREDTSEEEHFKMMLVRTEMERVKFVIRSYLRTRLYKIERYAPYVLSTPEIQPRLSAMELAHAAKYGTLIASQFNSAVLAHVPESLRTLDDDDMHYTPAIVTKPNLDLGVFVHARANCPNIRMSDGNTVEIHKDDLQLLRYRSVEDALRRGLVELV</sequence>
<dbReference type="EMBL" id="KV426221">
    <property type="protein sequence ID" value="KZV84503.1"/>
    <property type="molecule type" value="Genomic_DNA"/>
</dbReference>
<dbReference type="CDD" id="cd11711">
    <property type="entry name" value="GINS_A_Sld5"/>
    <property type="match status" value="1"/>
</dbReference>
<dbReference type="InterPro" id="IPR031633">
    <property type="entry name" value="SLD5_C"/>
</dbReference>
<dbReference type="InterPro" id="IPR021151">
    <property type="entry name" value="GINS_A"/>
</dbReference>
<dbReference type="FunCoup" id="A0A165DGX7">
    <property type="interactions" value="549"/>
</dbReference>
<dbReference type="STRING" id="1314781.A0A165DGX7"/>
<dbReference type="InParanoid" id="A0A165DGX7"/>
<keyword evidence="10" id="KW-1185">Reference proteome</keyword>
<dbReference type="PANTHER" id="PTHR21206:SF0">
    <property type="entry name" value="DNA REPLICATION COMPLEX GINS PROTEIN SLD5"/>
    <property type="match status" value="1"/>
</dbReference>
<evidence type="ECO:0000256" key="5">
    <source>
        <dbReference type="ARBA" id="ARBA00023242"/>
    </source>
</evidence>
<evidence type="ECO:0000256" key="4">
    <source>
        <dbReference type="ARBA" id="ARBA00022705"/>
    </source>
</evidence>
<reference evidence="9 10" key="1">
    <citation type="journal article" date="2016" name="Mol. Biol. Evol.">
        <title>Comparative Genomics of Early-Diverging Mushroom-Forming Fungi Provides Insights into the Origins of Lignocellulose Decay Capabilities.</title>
        <authorList>
            <person name="Nagy L.G."/>
            <person name="Riley R."/>
            <person name="Tritt A."/>
            <person name="Adam C."/>
            <person name="Daum C."/>
            <person name="Floudas D."/>
            <person name="Sun H."/>
            <person name="Yadav J.S."/>
            <person name="Pangilinan J."/>
            <person name="Larsson K.H."/>
            <person name="Matsuura K."/>
            <person name="Barry K."/>
            <person name="Labutti K."/>
            <person name="Kuo R."/>
            <person name="Ohm R.A."/>
            <person name="Bhattacharya S.S."/>
            <person name="Shirouzu T."/>
            <person name="Yoshinaga Y."/>
            <person name="Martin F.M."/>
            <person name="Grigoriev I.V."/>
            <person name="Hibbett D.S."/>
        </authorList>
    </citation>
    <scope>NUCLEOTIDE SEQUENCE [LARGE SCALE GENOMIC DNA]</scope>
    <source>
        <strain evidence="9 10">HHB12029</strain>
    </source>
</reference>
<evidence type="ECO:0000313" key="10">
    <source>
        <dbReference type="Proteomes" id="UP000077266"/>
    </source>
</evidence>
<feature type="domain" description="DNA replication complex GINS protein SLD5 C-terminal" evidence="8">
    <location>
        <begin position="161"/>
        <end position="213"/>
    </location>
</feature>
<comment type="similarity">
    <text evidence="2 6">Belongs to the GINS4/SLD5 family.</text>
</comment>
<comment type="function">
    <text evidence="6">The GINS complex plays an essential role in the initiation of DNA replication.</text>
</comment>
<dbReference type="AlphaFoldDB" id="A0A165DGX7"/>
<evidence type="ECO:0000256" key="6">
    <source>
        <dbReference type="PIRNR" id="PIRNR007764"/>
    </source>
</evidence>
<dbReference type="Proteomes" id="UP000077266">
    <property type="component" value="Unassembled WGS sequence"/>
</dbReference>
<evidence type="ECO:0000313" key="9">
    <source>
        <dbReference type="EMBL" id="KZV84503.1"/>
    </source>
</evidence>
<evidence type="ECO:0000256" key="3">
    <source>
        <dbReference type="ARBA" id="ARBA00014804"/>
    </source>
</evidence>
<dbReference type="SUPFAM" id="SSF160059">
    <property type="entry name" value="PriA/YqbF domain"/>
    <property type="match status" value="1"/>
</dbReference>
<proteinExistence type="inferred from homology"/>
<feature type="domain" description="GINS subunit" evidence="7">
    <location>
        <begin position="53"/>
        <end position="133"/>
    </location>
</feature>
<comment type="subcellular location">
    <subcellularLocation>
        <location evidence="1 6">Nucleus</location>
    </subcellularLocation>
</comment>
<dbReference type="OrthoDB" id="338231at2759"/>
<dbReference type="Pfam" id="PF05916">
    <property type="entry name" value="Sld5"/>
    <property type="match status" value="1"/>
</dbReference>
<dbReference type="PIRSF" id="PIRSF007764">
    <property type="entry name" value="Sld5"/>
    <property type="match status" value="1"/>
</dbReference>
<protein>
    <recommendedName>
        <fullName evidence="3 6">DNA replication complex GINS protein SLD5</fullName>
    </recommendedName>
</protein>
<accession>A0A165DGX7</accession>
<dbReference type="InterPro" id="IPR008591">
    <property type="entry name" value="GINS_Sld5"/>
</dbReference>
<evidence type="ECO:0000259" key="7">
    <source>
        <dbReference type="Pfam" id="PF05916"/>
    </source>
</evidence>
<organism evidence="9 10">
    <name type="scientific">Exidia glandulosa HHB12029</name>
    <dbReference type="NCBI Taxonomy" id="1314781"/>
    <lineage>
        <taxon>Eukaryota</taxon>
        <taxon>Fungi</taxon>
        <taxon>Dikarya</taxon>
        <taxon>Basidiomycota</taxon>
        <taxon>Agaricomycotina</taxon>
        <taxon>Agaricomycetes</taxon>
        <taxon>Auriculariales</taxon>
        <taxon>Exidiaceae</taxon>
        <taxon>Exidia</taxon>
    </lineage>
</organism>
<dbReference type="InterPro" id="IPR038749">
    <property type="entry name" value="Sld5_GINS_A"/>
</dbReference>
<keyword evidence="4 6" id="KW-0235">DNA replication</keyword>
<keyword evidence="5 6" id="KW-0539">Nucleus</keyword>
<dbReference type="GO" id="GO:0000811">
    <property type="term" value="C:GINS complex"/>
    <property type="evidence" value="ECO:0007669"/>
    <property type="project" value="UniProtKB-UniRule"/>
</dbReference>
<dbReference type="SUPFAM" id="SSF158573">
    <property type="entry name" value="GINS helical bundle-like"/>
    <property type="match status" value="1"/>
</dbReference>
<dbReference type="PANTHER" id="PTHR21206">
    <property type="entry name" value="SLD5 PROTEIN"/>
    <property type="match status" value="1"/>
</dbReference>
<dbReference type="InterPro" id="IPR036224">
    <property type="entry name" value="GINS_bundle-like_dom_sf"/>
</dbReference>
<dbReference type="Pfam" id="PF16922">
    <property type="entry name" value="SLD5_C"/>
    <property type="match status" value="1"/>
</dbReference>
<evidence type="ECO:0000256" key="1">
    <source>
        <dbReference type="ARBA" id="ARBA00004123"/>
    </source>
</evidence>